<sequence length="38" mass="4368">MIDEAIKAYQPANLQAGVYLALFFNFNQRGIKPRLRVT</sequence>
<keyword evidence="2" id="KW-1185">Reference proteome</keyword>
<dbReference type="HOGENOM" id="CLU_3331750_0_0_6"/>
<gene>
    <name evidence="1" type="ordered locus">PSHAa0387</name>
</gene>
<protein>
    <submittedName>
        <fullName evidence="1">Orphan protein</fullName>
    </submittedName>
</protein>
<dbReference type="EMBL" id="CR954246">
    <property type="protein sequence ID" value="CAI85485.1"/>
    <property type="molecule type" value="Genomic_DNA"/>
</dbReference>
<name>Q3III2_PSET1</name>
<dbReference type="STRING" id="326442.PSHAa0387"/>
<evidence type="ECO:0000313" key="1">
    <source>
        <dbReference type="EMBL" id="CAI85485.1"/>
    </source>
</evidence>
<reference evidence="1 2" key="1">
    <citation type="journal article" date="2005" name="Genome Res.">
        <title>Coping with cold: the genome of the versatile marine Antarctica bacterium Pseudoalteromonas haloplanktis TAC125.</title>
        <authorList>
            <person name="Medigue C."/>
            <person name="Krin E."/>
            <person name="Pascal G."/>
            <person name="Barbe V."/>
            <person name="Bernsel A."/>
            <person name="Bertin P."/>
            <person name="Cheung F."/>
            <person name="Cruveiller S."/>
            <person name="Damico S."/>
            <person name="Duilio A."/>
            <person name="Fang G."/>
            <person name="Feller G."/>
            <person name="Mangenot S."/>
            <person name="Marino G."/>
            <person name="Nilsson J."/>
            <person name="Parilli E."/>
            <person name="Rocha E."/>
            <person name="Rouy Z."/>
            <person name="Sekowska A."/>
            <person name="Tutino M.L."/>
            <person name="Vallenet D."/>
            <person name="von Heijne G."/>
            <person name="Danchin A."/>
        </authorList>
    </citation>
    <scope>NUCLEOTIDE SEQUENCE [LARGE SCALE GENOMIC DNA]</scope>
    <source>
        <strain evidence="2">TAC 125</strain>
    </source>
</reference>
<dbReference type="Proteomes" id="UP000006843">
    <property type="component" value="Chromosome I"/>
</dbReference>
<evidence type="ECO:0000313" key="2">
    <source>
        <dbReference type="Proteomes" id="UP000006843"/>
    </source>
</evidence>
<proteinExistence type="predicted"/>
<organism evidence="1 2">
    <name type="scientific">Pseudoalteromonas translucida (strain TAC 125)</name>
    <dbReference type="NCBI Taxonomy" id="326442"/>
    <lineage>
        <taxon>Bacteria</taxon>
        <taxon>Pseudomonadati</taxon>
        <taxon>Pseudomonadota</taxon>
        <taxon>Gammaproteobacteria</taxon>
        <taxon>Alteromonadales</taxon>
        <taxon>Pseudoalteromonadaceae</taxon>
        <taxon>Pseudoalteromonas</taxon>
    </lineage>
</organism>
<accession>Q3III2</accession>
<dbReference type="AlphaFoldDB" id="Q3III2"/>
<dbReference type="KEGG" id="pha:PSHAa0387"/>